<keyword evidence="5 6" id="KW-0963">Cytoplasm</keyword>
<evidence type="ECO:0000256" key="6">
    <source>
        <dbReference type="HAMAP-Rule" id="MF_01114"/>
    </source>
</evidence>
<gene>
    <name evidence="6" type="primary">recX</name>
    <name evidence="10" type="ORF">BU202_01635</name>
</gene>
<proteinExistence type="inferred from homology"/>
<dbReference type="InterPro" id="IPR003783">
    <property type="entry name" value="Regulatory_RecX"/>
</dbReference>
<evidence type="ECO:0000256" key="5">
    <source>
        <dbReference type="ARBA" id="ARBA00022490"/>
    </source>
</evidence>
<comment type="subcellular location">
    <subcellularLocation>
        <location evidence="2 6">Cytoplasm</location>
    </subcellularLocation>
</comment>
<sequence>MKITKLEKKKRLYLLELDHDTQLYITEDTLVRFMLSKDKTITPEELTEIQTFAQLSYGKDLALYHLSFKQRTRKEVQLYLEKYEIEANIIPQILDNLEADKWIDDQKYVETYLYQNQLSGDKGPQILKQKLSQKGIPLSLIEEGLQEIDFSPIAERVAQKLAKTYAHKLPHHALQDKLFQSLLNKGFTYSQAQTAVQGLELEADTELEDQLMQKELEKQYRKYSRKYDGYELQQRLTQALMRKGYDYQQIKNSLRDYL</sequence>
<dbReference type="OrthoDB" id="5421057at2"/>
<dbReference type="InterPro" id="IPR036388">
    <property type="entry name" value="WH-like_DNA-bd_sf"/>
</dbReference>
<dbReference type="EMBL" id="MSJM01000001">
    <property type="protein sequence ID" value="OLF49011.1"/>
    <property type="molecule type" value="Genomic_DNA"/>
</dbReference>
<dbReference type="InterPro" id="IPR053925">
    <property type="entry name" value="RecX_HTH_3rd"/>
</dbReference>
<dbReference type="PANTHER" id="PTHR33602">
    <property type="entry name" value="REGULATORY PROTEIN RECX FAMILY PROTEIN"/>
    <property type="match status" value="1"/>
</dbReference>
<protein>
    <recommendedName>
        <fullName evidence="4 6">Regulatory protein RecX</fullName>
    </recommendedName>
</protein>
<feature type="domain" description="RecX first three-helical" evidence="9">
    <location>
        <begin position="59"/>
        <end position="96"/>
    </location>
</feature>
<evidence type="ECO:0000259" key="8">
    <source>
        <dbReference type="Pfam" id="PF21981"/>
    </source>
</evidence>
<comment type="caution">
    <text evidence="10">The sequence shown here is derived from an EMBL/GenBank/DDBJ whole genome shotgun (WGS) entry which is preliminary data.</text>
</comment>
<keyword evidence="11" id="KW-1185">Reference proteome</keyword>
<dbReference type="Pfam" id="PF21981">
    <property type="entry name" value="RecX_HTH3"/>
    <property type="match status" value="1"/>
</dbReference>
<feature type="domain" description="RecX second three-helical" evidence="7">
    <location>
        <begin position="104"/>
        <end position="145"/>
    </location>
</feature>
<evidence type="ECO:0000259" key="9">
    <source>
        <dbReference type="Pfam" id="PF21982"/>
    </source>
</evidence>
<name>A0A1Q8EB44_9STRE</name>
<dbReference type="Gene3D" id="1.10.10.10">
    <property type="entry name" value="Winged helix-like DNA-binding domain superfamily/Winged helix DNA-binding domain"/>
    <property type="match status" value="4"/>
</dbReference>
<dbReference type="HAMAP" id="MF_01114">
    <property type="entry name" value="RecX"/>
    <property type="match status" value="1"/>
</dbReference>
<dbReference type="GO" id="GO:0006282">
    <property type="term" value="P:regulation of DNA repair"/>
    <property type="evidence" value="ECO:0007669"/>
    <property type="project" value="UniProtKB-UniRule"/>
</dbReference>
<reference evidence="11" key="1">
    <citation type="submission" date="2016-12" db="EMBL/GenBank/DDBJ databases">
        <authorList>
            <person name="Gulvik C.A."/>
        </authorList>
    </citation>
    <scope>NUCLEOTIDE SEQUENCE [LARGE SCALE GENOMIC DNA]</scope>
    <source>
        <strain evidence="11">NED12-00049-6B</strain>
    </source>
</reference>
<dbReference type="NCBIfam" id="NF010733">
    <property type="entry name" value="PRK14135.1"/>
    <property type="match status" value="1"/>
</dbReference>
<dbReference type="InterPro" id="IPR053926">
    <property type="entry name" value="RecX_HTH_1st"/>
</dbReference>
<dbReference type="PANTHER" id="PTHR33602:SF1">
    <property type="entry name" value="REGULATORY PROTEIN RECX FAMILY PROTEIN"/>
    <property type="match status" value="1"/>
</dbReference>
<dbReference type="Pfam" id="PF02631">
    <property type="entry name" value="RecX_HTH2"/>
    <property type="match status" value="1"/>
</dbReference>
<comment type="similarity">
    <text evidence="3 6">Belongs to the RecX family.</text>
</comment>
<accession>A0A1Q8EB44</accession>
<feature type="domain" description="RecX third three-helical" evidence="8">
    <location>
        <begin position="209"/>
        <end position="251"/>
    </location>
</feature>
<evidence type="ECO:0000313" key="10">
    <source>
        <dbReference type="EMBL" id="OLF49011.1"/>
    </source>
</evidence>
<organism evidence="10 11">
    <name type="scientific">Streptococcus cuniculi</name>
    <dbReference type="NCBI Taxonomy" id="1432788"/>
    <lineage>
        <taxon>Bacteria</taxon>
        <taxon>Bacillati</taxon>
        <taxon>Bacillota</taxon>
        <taxon>Bacilli</taxon>
        <taxon>Lactobacillales</taxon>
        <taxon>Streptococcaceae</taxon>
        <taxon>Streptococcus</taxon>
    </lineage>
</organism>
<evidence type="ECO:0000313" key="11">
    <source>
        <dbReference type="Proteomes" id="UP000186890"/>
    </source>
</evidence>
<evidence type="ECO:0000256" key="1">
    <source>
        <dbReference type="ARBA" id="ARBA00003529"/>
    </source>
</evidence>
<dbReference type="GO" id="GO:0005737">
    <property type="term" value="C:cytoplasm"/>
    <property type="evidence" value="ECO:0007669"/>
    <property type="project" value="UniProtKB-SubCell"/>
</dbReference>
<dbReference type="InterPro" id="IPR053924">
    <property type="entry name" value="RecX_HTH_2nd"/>
</dbReference>
<evidence type="ECO:0000256" key="3">
    <source>
        <dbReference type="ARBA" id="ARBA00009695"/>
    </source>
</evidence>
<dbReference type="RefSeq" id="WP_075104053.1">
    <property type="nucleotide sequence ID" value="NZ_MSJM01000001.1"/>
</dbReference>
<dbReference type="Proteomes" id="UP000186890">
    <property type="component" value="Unassembled WGS sequence"/>
</dbReference>
<dbReference type="AlphaFoldDB" id="A0A1Q8EB44"/>
<evidence type="ECO:0000256" key="2">
    <source>
        <dbReference type="ARBA" id="ARBA00004496"/>
    </source>
</evidence>
<comment type="function">
    <text evidence="1 6">Modulates RecA activity.</text>
</comment>
<evidence type="ECO:0000256" key="4">
    <source>
        <dbReference type="ARBA" id="ARBA00018111"/>
    </source>
</evidence>
<dbReference type="Pfam" id="PF21982">
    <property type="entry name" value="RecX_HTH1"/>
    <property type="match status" value="1"/>
</dbReference>
<evidence type="ECO:0000259" key="7">
    <source>
        <dbReference type="Pfam" id="PF02631"/>
    </source>
</evidence>